<gene>
    <name evidence="8" type="ORF">CAPTEDRAFT_221573</name>
</gene>
<dbReference type="Pfam" id="PF00335">
    <property type="entry name" value="Tetraspanin"/>
    <property type="match status" value="1"/>
</dbReference>
<reference evidence="10" key="1">
    <citation type="submission" date="2012-12" db="EMBL/GenBank/DDBJ databases">
        <authorList>
            <person name="Hellsten U."/>
            <person name="Grimwood J."/>
            <person name="Chapman J.A."/>
            <person name="Shapiro H."/>
            <person name="Aerts A."/>
            <person name="Otillar R.P."/>
            <person name="Terry A.Y."/>
            <person name="Boore J.L."/>
            <person name="Simakov O."/>
            <person name="Marletaz F."/>
            <person name="Cho S.-J."/>
            <person name="Edsinger-Gonzales E."/>
            <person name="Havlak P."/>
            <person name="Kuo D.-H."/>
            <person name="Larsson T."/>
            <person name="Lv J."/>
            <person name="Arendt D."/>
            <person name="Savage R."/>
            <person name="Osoegawa K."/>
            <person name="de Jong P."/>
            <person name="Lindberg D.R."/>
            <person name="Seaver E.C."/>
            <person name="Weisblat D.A."/>
            <person name="Putnam N.H."/>
            <person name="Grigoriev I.V."/>
            <person name="Rokhsar D.S."/>
        </authorList>
    </citation>
    <scope>NUCLEOTIDE SEQUENCE</scope>
    <source>
        <strain evidence="10">I ESC-2004</strain>
    </source>
</reference>
<proteinExistence type="inferred from homology"/>
<dbReference type="EnsemblMetazoa" id="CapteT221573">
    <property type="protein sequence ID" value="CapteP221573"/>
    <property type="gene ID" value="CapteG221573"/>
</dbReference>
<comment type="caution">
    <text evidence="7">Lacks conserved residue(s) required for the propagation of feature annotation.</text>
</comment>
<evidence type="ECO:0000256" key="5">
    <source>
        <dbReference type="ARBA" id="ARBA00023136"/>
    </source>
</evidence>
<dbReference type="STRING" id="283909.R7VG78"/>
<dbReference type="PANTHER" id="PTHR19282">
    <property type="entry name" value="TETRASPANIN"/>
    <property type="match status" value="1"/>
</dbReference>
<dbReference type="FunCoup" id="R7VG78">
    <property type="interactions" value="487"/>
</dbReference>
<comment type="similarity">
    <text evidence="2 7">Belongs to the tetraspanin (TM4SF) family.</text>
</comment>
<dbReference type="EMBL" id="AMQN01004583">
    <property type="status" value="NOT_ANNOTATED_CDS"/>
    <property type="molecule type" value="Genomic_DNA"/>
</dbReference>
<reference evidence="9" key="3">
    <citation type="submission" date="2015-06" db="UniProtKB">
        <authorList>
            <consortium name="EnsemblMetazoa"/>
        </authorList>
    </citation>
    <scope>IDENTIFICATION</scope>
</reference>
<dbReference type="InterPro" id="IPR008952">
    <property type="entry name" value="Tetraspanin_EC2_sf"/>
</dbReference>
<name>R7VG78_CAPTE</name>
<evidence type="ECO:0000256" key="3">
    <source>
        <dbReference type="ARBA" id="ARBA00022692"/>
    </source>
</evidence>
<dbReference type="FunFam" id="1.10.1450.10:FF:000023">
    <property type="entry name" value="Tetraspanin"/>
    <property type="match status" value="1"/>
</dbReference>
<feature type="transmembrane region" description="Helical" evidence="7">
    <location>
        <begin position="61"/>
        <end position="83"/>
    </location>
</feature>
<feature type="transmembrane region" description="Helical" evidence="7">
    <location>
        <begin position="90"/>
        <end position="114"/>
    </location>
</feature>
<dbReference type="Proteomes" id="UP000014760">
    <property type="component" value="Unassembled WGS sequence"/>
</dbReference>
<protein>
    <recommendedName>
        <fullName evidence="7">Tetraspanin</fullName>
    </recommendedName>
</protein>
<evidence type="ECO:0000313" key="10">
    <source>
        <dbReference type="Proteomes" id="UP000014760"/>
    </source>
</evidence>
<dbReference type="OrthoDB" id="2014092at2759"/>
<reference evidence="8 10" key="2">
    <citation type="journal article" date="2013" name="Nature">
        <title>Insights into bilaterian evolution from three spiralian genomes.</title>
        <authorList>
            <person name="Simakov O."/>
            <person name="Marletaz F."/>
            <person name="Cho S.J."/>
            <person name="Edsinger-Gonzales E."/>
            <person name="Havlak P."/>
            <person name="Hellsten U."/>
            <person name="Kuo D.H."/>
            <person name="Larsson T."/>
            <person name="Lv J."/>
            <person name="Arendt D."/>
            <person name="Savage R."/>
            <person name="Osoegawa K."/>
            <person name="de Jong P."/>
            <person name="Grimwood J."/>
            <person name="Chapman J.A."/>
            <person name="Shapiro H."/>
            <person name="Aerts A."/>
            <person name="Otillar R.P."/>
            <person name="Terry A.Y."/>
            <person name="Boore J.L."/>
            <person name="Grigoriev I.V."/>
            <person name="Lindberg D.R."/>
            <person name="Seaver E.C."/>
            <person name="Weisblat D.A."/>
            <person name="Putnam N.H."/>
            <person name="Rokhsar D.S."/>
        </authorList>
    </citation>
    <scope>NUCLEOTIDE SEQUENCE</scope>
    <source>
        <strain evidence="8 10">I ESC-2004</strain>
    </source>
</reference>
<feature type="disulfide bond" evidence="6">
    <location>
        <begin position="154"/>
        <end position="170"/>
    </location>
</feature>
<dbReference type="PANTHER" id="PTHR19282:SF431">
    <property type="entry name" value="TETRASPANIN 26A, ISOFORM B-RELATED"/>
    <property type="match status" value="1"/>
</dbReference>
<dbReference type="EMBL" id="KB293867">
    <property type="protein sequence ID" value="ELU15306.1"/>
    <property type="molecule type" value="Genomic_DNA"/>
</dbReference>
<keyword evidence="3 7" id="KW-0812">Transmembrane</keyword>
<dbReference type="OMA" id="DPMYGFI"/>
<dbReference type="Gene3D" id="1.10.1450.10">
    <property type="entry name" value="Tetraspanin"/>
    <property type="match status" value="1"/>
</dbReference>
<dbReference type="InterPro" id="IPR000301">
    <property type="entry name" value="Tetraspanin_animals"/>
</dbReference>
<dbReference type="PIRSF" id="PIRSF002419">
    <property type="entry name" value="Tetraspanin"/>
    <property type="match status" value="1"/>
</dbReference>
<dbReference type="PRINTS" id="PR00259">
    <property type="entry name" value="TMFOUR"/>
</dbReference>
<evidence type="ECO:0000256" key="7">
    <source>
        <dbReference type="RuleBase" id="RU361218"/>
    </source>
</evidence>
<organism evidence="8">
    <name type="scientific">Capitella teleta</name>
    <name type="common">Polychaete worm</name>
    <dbReference type="NCBI Taxonomy" id="283909"/>
    <lineage>
        <taxon>Eukaryota</taxon>
        <taxon>Metazoa</taxon>
        <taxon>Spiralia</taxon>
        <taxon>Lophotrochozoa</taxon>
        <taxon>Annelida</taxon>
        <taxon>Polychaeta</taxon>
        <taxon>Sedentaria</taxon>
        <taxon>Scolecida</taxon>
        <taxon>Capitellidae</taxon>
        <taxon>Capitella</taxon>
    </lineage>
</organism>
<dbReference type="AlphaFoldDB" id="R7VG78"/>
<feature type="transmembrane region" description="Helical" evidence="7">
    <location>
        <begin position="20"/>
        <end position="41"/>
    </location>
</feature>
<keyword evidence="5 7" id="KW-0472">Membrane</keyword>
<comment type="subcellular location">
    <subcellularLocation>
        <location evidence="1 7">Membrane</location>
        <topology evidence="1 7">Multi-pass membrane protein</topology>
    </subcellularLocation>
</comment>
<evidence type="ECO:0000256" key="2">
    <source>
        <dbReference type="ARBA" id="ARBA00006840"/>
    </source>
</evidence>
<dbReference type="SUPFAM" id="SSF48652">
    <property type="entry name" value="Tetraspanin"/>
    <property type="match status" value="1"/>
</dbReference>
<keyword evidence="4 7" id="KW-1133">Transmembrane helix</keyword>
<dbReference type="InterPro" id="IPR018499">
    <property type="entry name" value="Tetraspanin/Peripherin"/>
</dbReference>
<accession>R7VG78</accession>
<sequence length="293" mass="33171">MARRRRDRSEVSCVIKYLVFGFNVIFWLLGGAMLGIGMWAWSEKDMFNNISQLTQVTLDPALILIIVGAVIFIIGFTGCVGALRENTILLLLYCIAVGIIFFLELLIGILAFVYKDWVKEQIQDQLKTMIVKYRDDPDLQNLIDWVQRDWLQCCGVEGFSDWELNVYFNCSSPSREACGVPFSCCLPVPGEELTNWQCGYDARNKDVVLEPSDVIYVEGCMATGEKWLNQNLIPVAGVFVGLALVQGHCALTRMPVNCLIMRMLIGVIRMEILGICFAQNLRSDIFAQRAKWQ</sequence>
<dbReference type="GO" id="GO:0005886">
    <property type="term" value="C:plasma membrane"/>
    <property type="evidence" value="ECO:0007669"/>
    <property type="project" value="TreeGrafter"/>
</dbReference>
<evidence type="ECO:0000256" key="6">
    <source>
        <dbReference type="PIRSR" id="PIRSR002419-1"/>
    </source>
</evidence>
<evidence type="ECO:0000256" key="1">
    <source>
        <dbReference type="ARBA" id="ARBA00004141"/>
    </source>
</evidence>
<keyword evidence="10" id="KW-1185">Reference proteome</keyword>
<dbReference type="HOGENOM" id="CLU_055524_0_2_1"/>
<evidence type="ECO:0000313" key="8">
    <source>
        <dbReference type="EMBL" id="ELU15306.1"/>
    </source>
</evidence>
<evidence type="ECO:0000256" key="4">
    <source>
        <dbReference type="ARBA" id="ARBA00022989"/>
    </source>
</evidence>
<keyword evidence="6" id="KW-1015">Disulfide bond</keyword>
<evidence type="ECO:0000313" key="9">
    <source>
        <dbReference type="EnsemblMetazoa" id="CapteP221573"/>
    </source>
</evidence>